<keyword evidence="5" id="KW-0378">Hydrolase</keyword>
<dbReference type="GO" id="GO:0016787">
    <property type="term" value="F:hydrolase activity"/>
    <property type="evidence" value="ECO:0007669"/>
    <property type="project" value="UniProtKB-KW"/>
</dbReference>
<evidence type="ECO:0000256" key="2">
    <source>
        <dbReference type="ARBA" id="ARBA00022649"/>
    </source>
</evidence>
<dbReference type="InterPro" id="IPR035093">
    <property type="entry name" value="RelE/ParE_toxin_dom_sf"/>
</dbReference>
<protein>
    <recommendedName>
        <fullName evidence="6">Putative mRNA interferase YoeB</fullName>
    </recommendedName>
</protein>
<dbReference type="GO" id="GO:0006401">
    <property type="term" value="P:RNA catabolic process"/>
    <property type="evidence" value="ECO:0007669"/>
    <property type="project" value="InterPro"/>
</dbReference>
<evidence type="ECO:0000313" key="8">
    <source>
        <dbReference type="EMBL" id="TWV43482.1"/>
    </source>
</evidence>
<name>A0AB38PKQ1_BACFG</name>
<keyword evidence="4" id="KW-0255">Endonuclease</keyword>
<evidence type="ECO:0000256" key="3">
    <source>
        <dbReference type="ARBA" id="ARBA00022722"/>
    </source>
</evidence>
<dbReference type="Gene3D" id="3.30.2310.20">
    <property type="entry name" value="RelE-like"/>
    <property type="match status" value="1"/>
</dbReference>
<dbReference type="RefSeq" id="WP_146333266.1">
    <property type="nucleotide sequence ID" value="NZ_VOHT01000022.1"/>
</dbReference>
<keyword evidence="3" id="KW-0540">Nuclease</keyword>
<comment type="similarity">
    <text evidence="1">Belongs to the YoeB family.</text>
</comment>
<dbReference type="Proteomes" id="UP000315444">
    <property type="component" value="Unassembled WGS sequence"/>
</dbReference>
<evidence type="ECO:0000313" key="7">
    <source>
        <dbReference type="EMBL" id="TWV36137.1"/>
    </source>
</evidence>
<comment type="caution">
    <text evidence="8">The sequence shown here is derived from an EMBL/GenBank/DDBJ whole genome shotgun (WGS) entry which is preliminary data.</text>
</comment>
<dbReference type="NCBIfam" id="TIGR02116">
    <property type="entry name" value="toxin_Txe_YoeB"/>
    <property type="match status" value="1"/>
</dbReference>
<dbReference type="EMBL" id="VOHV01000022">
    <property type="protein sequence ID" value="TWV36137.1"/>
    <property type="molecule type" value="Genomic_DNA"/>
</dbReference>
<reference evidence="7 9" key="1">
    <citation type="submission" date="2019-07" db="EMBL/GenBank/DDBJ databases">
        <title>Genome sequencing of Bacteroides fragilis.</title>
        <authorList>
            <person name="Galasyn E.V."/>
            <person name="Ruoff K.L."/>
            <person name="Price C.E."/>
            <person name="Valls R.A."/>
            <person name="O'Toole G.A."/>
        </authorList>
    </citation>
    <scope>NUCLEOTIDE SEQUENCE [LARGE SCALE GENOMIC DNA]</scope>
    <source>
        <strain evidence="7 9">AD135F_1B</strain>
    </source>
</reference>
<evidence type="ECO:0000313" key="10">
    <source>
        <dbReference type="Proteomes" id="UP000319026"/>
    </source>
</evidence>
<dbReference type="GO" id="GO:0045892">
    <property type="term" value="P:negative regulation of DNA-templated transcription"/>
    <property type="evidence" value="ECO:0007669"/>
    <property type="project" value="TreeGrafter"/>
</dbReference>
<dbReference type="PANTHER" id="PTHR38039:SF1">
    <property type="entry name" value="TOXIN YOEB"/>
    <property type="match status" value="1"/>
</dbReference>
<dbReference type="AlphaFoldDB" id="A0AB38PKQ1"/>
<evidence type="ECO:0000256" key="6">
    <source>
        <dbReference type="ARBA" id="ARBA00030388"/>
    </source>
</evidence>
<dbReference type="EMBL" id="VOHT01000022">
    <property type="protein sequence ID" value="TWV43482.1"/>
    <property type="molecule type" value="Genomic_DNA"/>
</dbReference>
<accession>A0AB38PKQ1</accession>
<dbReference type="InterPro" id="IPR009614">
    <property type="entry name" value="YoeB_toxin"/>
</dbReference>
<reference evidence="8 10" key="2">
    <citation type="submission" date="2019-07" db="EMBL/GenBank/DDBJ databases">
        <title>Genome Sequencing of Bacteroides fragilis.</title>
        <authorList>
            <person name="Pinto K.M."/>
            <person name="Ruoff K.L."/>
            <person name="Price C.E."/>
            <person name="Valls R.A."/>
            <person name="O'Toole G.A."/>
        </authorList>
    </citation>
    <scope>NUCLEOTIDE SEQUENCE [LARGE SCALE GENOMIC DNA]</scope>
    <source>
        <strain evidence="8 10">AD135F_3B</strain>
    </source>
</reference>
<dbReference type="PANTHER" id="PTHR38039">
    <property type="entry name" value="TOXIN YOEB"/>
    <property type="match status" value="1"/>
</dbReference>
<dbReference type="Proteomes" id="UP000319026">
    <property type="component" value="Unassembled WGS sequence"/>
</dbReference>
<evidence type="ECO:0000313" key="9">
    <source>
        <dbReference type="Proteomes" id="UP000315444"/>
    </source>
</evidence>
<evidence type="ECO:0000256" key="5">
    <source>
        <dbReference type="ARBA" id="ARBA00022801"/>
    </source>
</evidence>
<dbReference type="GO" id="GO:0004519">
    <property type="term" value="F:endonuclease activity"/>
    <property type="evidence" value="ECO:0007669"/>
    <property type="project" value="UniProtKB-KW"/>
</dbReference>
<dbReference type="SUPFAM" id="SSF143011">
    <property type="entry name" value="RelE-like"/>
    <property type="match status" value="1"/>
</dbReference>
<gene>
    <name evidence="8" type="ORF">FSA03_24720</name>
    <name evidence="7" type="ORF">FSA06_24740</name>
</gene>
<dbReference type="Pfam" id="PF06769">
    <property type="entry name" value="YoeB_toxin"/>
    <property type="match status" value="1"/>
</dbReference>
<proteinExistence type="inferred from homology"/>
<evidence type="ECO:0000256" key="1">
    <source>
        <dbReference type="ARBA" id="ARBA00008172"/>
    </source>
</evidence>
<evidence type="ECO:0000256" key="4">
    <source>
        <dbReference type="ARBA" id="ARBA00022759"/>
    </source>
</evidence>
<keyword evidence="2" id="KW-1277">Toxin-antitoxin system</keyword>
<organism evidence="8 10">
    <name type="scientific">Bacteroides fragilis</name>
    <dbReference type="NCBI Taxonomy" id="817"/>
    <lineage>
        <taxon>Bacteria</taxon>
        <taxon>Pseudomonadati</taxon>
        <taxon>Bacteroidota</taxon>
        <taxon>Bacteroidia</taxon>
        <taxon>Bacteroidales</taxon>
        <taxon>Bacteroidaceae</taxon>
        <taxon>Bacteroides</taxon>
    </lineage>
</organism>
<sequence>MYSITYSDEALSSIAKFKRSNPLSYKKILKLIEELHEHPRTGTGHPEALKGYGGNVYSREVNKKDRLVYEIYEDVVNVYIISAEGHYSDK</sequence>